<evidence type="ECO:0000256" key="2">
    <source>
        <dbReference type="ARBA" id="ARBA00009671"/>
    </source>
</evidence>
<dbReference type="SMART" id="SM00028">
    <property type="entry name" value="TPR"/>
    <property type="match status" value="6"/>
</dbReference>
<evidence type="ECO:0000256" key="4">
    <source>
        <dbReference type="ARBA" id="ARBA00022989"/>
    </source>
</evidence>
<name>A0A8J2RVY5_9CRUS</name>
<comment type="caution">
    <text evidence="10">The sequence shown here is derived from an EMBL/GenBank/DDBJ whole genome shotgun (WGS) entry which is preliminary data.</text>
</comment>
<keyword evidence="6" id="KW-0802">TPR repeat</keyword>
<feature type="transmembrane region" description="Helical" evidence="7">
    <location>
        <begin position="419"/>
        <end position="438"/>
    </location>
</feature>
<dbReference type="OrthoDB" id="10006270at2759"/>
<dbReference type="PANTHER" id="PTHR12308">
    <property type="entry name" value="ANOCTAMIN"/>
    <property type="match status" value="1"/>
</dbReference>
<evidence type="ECO:0000259" key="9">
    <source>
        <dbReference type="Pfam" id="PF04547"/>
    </source>
</evidence>
<dbReference type="GO" id="GO:0005254">
    <property type="term" value="F:chloride channel activity"/>
    <property type="evidence" value="ECO:0007669"/>
    <property type="project" value="TreeGrafter"/>
</dbReference>
<dbReference type="Pfam" id="PF04547">
    <property type="entry name" value="Anoctamin"/>
    <property type="match status" value="1"/>
</dbReference>
<organism evidence="10 11">
    <name type="scientific">Daphnia galeata</name>
    <dbReference type="NCBI Taxonomy" id="27404"/>
    <lineage>
        <taxon>Eukaryota</taxon>
        <taxon>Metazoa</taxon>
        <taxon>Ecdysozoa</taxon>
        <taxon>Arthropoda</taxon>
        <taxon>Crustacea</taxon>
        <taxon>Branchiopoda</taxon>
        <taxon>Diplostraca</taxon>
        <taxon>Cladocera</taxon>
        <taxon>Anomopoda</taxon>
        <taxon>Daphniidae</taxon>
        <taxon>Daphnia</taxon>
    </lineage>
</organism>
<protein>
    <recommendedName>
        <fullName evidence="7">Anoctamin</fullName>
    </recommendedName>
</protein>
<feature type="repeat" description="TPR" evidence="6">
    <location>
        <begin position="1101"/>
        <end position="1134"/>
    </location>
</feature>
<dbReference type="InterPro" id="IPR049452">
    <property type="entry name" value="Anoctamin_TM"/>
</dbReference>
<dbReference type="InterPro" id="IPR011990">
    <property type="entry name" value="TPR-like_helical_dom_sf"/>
</dbReference>
<feature type="transmembrane region" description="Helical" evidence="7">
    <location>
        <begin position="646"/>
        <end position="665"/>
    </location>
</feature>
<dbReference type="SUPFAM" id="SSF48452">
    <property type="entry name" value="TPR-like"/>
    <property type="match status" value="2"/>
</dbReference>
<evidence type="ECO:0000256" key="7">
    <source>
        <dbReference type="RuleBase" id="RU280814"/>
    </source>
</evidence>
<feature type="transmembrane region" description="Helical" evidence="7">
    <location>
        <begin position="250"/>
        <end position="269"/>
    </location>
</feature>
<dbReference type="Gene3D" id="1.25.40.10">
    <property type="entry name" value="Tetratricopeptide repeat domain"/>
    <property type="match status" value="1"/>
</dbReference>
<dbReference type="InterPro" id="IPR019734">
    <property type="entry name" value="TPR_rpt"/>
</dbReference>
<feature type="transmembrane region" description="Helical" evidence="7">
    <location>
        <begin position="323"/>
        <end position="343"/>
    </location>
</feature>
<dbReference type="PROSITE" id="PS50005">
    <property type="entry name" value="TPR"/>
    <property type="match status" value="3"/>
</dbReference>
<keyword evidence="4 7" id="KW-1133">Transmembrane helix</keyword>
<evidence type="ECO:0000313" key="11">
    <source>
        <dbReference type="Proteomes" id="UP000789390"/>
    </source>
</evidence>
<dbReference type="EMBL" id="CAKKLH010000124">
    <property type="protein sequence ID" value="CAH0104085.1"/>
    <property type="molecule type" value="Genomic_DNA"/>
</dbReference>
<evidence type="ECO:0000256" key="5">
    <source>
        <dbReference type="ARBA" id="ARBA00023136"/>
    </source>
</evidence>
<sequence>MANIEDWPAYVLELSTKEAKSEDISWLLNWILGAFSEYGLLMSSSTPTPGQNLCVFVSISPERLLNVAQKCRIRTIEDKLPIGSLLGGALEETPLDNDEITILQENLDHDGGEQTVMDARSLFTPADILWLIRHEIDSVRSETKQVLQIGDTKMTLFQGQSIVEKCLHKKLINNIYPLHDPEGLKRLSHDWLINSLKCATKQLPLNDVRRYFGEGVGFYFAFLEMLTWALLAPSCIGLIHHYFLQSDFEVQILFCISYMLWAFFLMEFWKRRSNGLCFLWNTKSKYGGGQGEPRANYRGPLMIDPITGQLQPYYPRWKTLIKLYCVSLPIVLICTLVAFWVMLESIWKETMMMEWTSTWPKDDLFWHLLALCIVSIPTVIYAVLVWFANQIYRKLATKLTEWENHRTESQFESNRVTKLLLFEFVNNFMSLFYIAFYLQDIPMLQWQVALMLLVFQVINQFTETLLPYVNLCYVLKKNPLNLKPTEKDNVVYKTLERLNVRILEPDNHAVQQAYKESLLEPYEGTIEDYLELYIQFGYVLLFVAAYPTASLWAFINNVAELRVDAFKLVHIHRRPTPVRVAHIGAWEPAFRMICSMAVVTNCGLLYVMASSPSTPVVDGGELSDNPVVGPVADWTRAMICVSLDHILLAVQSILFVLIPAVPRWLRFQTALYWAEKAATASDGSFQDVYMLGKCMYFCKQYHRAAQLITQAHLDEKHLICRHLAAQSLYEAQMYSEALQLLKSDHLWNDTAIKTQKNKEMDSNFPSPIQNQSVHSSMYLLRGKVHEAMDNRIPAIEDYKMALKLDVYCNEAFEMLVRHEMLTPEEENDLLEHLPFDEQCTSYEDEATLLRALYTDQVRKYCKPEERVPSSELTLLRKNLSIRVNHAQRMLNGCDYRGCFNMLQDIMKADPNHQACLPIYVICLVALKNSQSLFTLSHRLVDSEPDNATSWFAVGCYYYVIGRYEESRKYLHKATTLDRNLGAAWLMRGHAFAAENEHDQAMAAYFKASQLMRGSHLPMLYVGLEHGLMSNVRLANSFFNQANSLAPDDPFVLHELGAVAYQNSDYQLAEKCFLQAVDMVSRLRHTTSNNDCNDFPMDDTWEPLLNNLGHVCRKLKKYDQAIDFHQKALLVSPMRASTFAALGYVYALTLKYDQAIEYFQKALALKRDDTFSTTMLNSVLDAYLNEAPAFFGAPKEIPPPITNVTDTSNSHIMVTPGASKRLMASASAMEVSNMSMPDISEEDVIQMDTPGYYLDARQDDSVLSGIGPLRTPSDALVTPVATSGSIGYGFRPGELGNRGHNRQATETIDEDTPDIIQRR</sequence>
<feature type="repeat" description="TPR" evidence="6">
    <location>
        <begin position="1135"/>
        <end position="1168"/>
    </location>
</feature>
<evidence type="ECO:0000313" key="10">
    <source>
        <dbReference type="EMBL" id="CAH0104085.1"/>
    </source>
</evidence>
<comment type="subcellular location">
    <subcellularLocation>
        <location evidence="1 7">Membrane</location>
        <topology evidence="1 7">Multi-pass membrane protein</topology>
    </subcellularLocation>
</comment>
<keyword evidence="5 7" id="KW-0472">Membrane</keyword>
<dbReference type="InterPro" id="IPR007632">
    <property type="entry name" value="Anoctamin"/>
</dbReference>
<feature type="domain" description="Anoctamin transmembrane" evidence="9">
    <location>
        <begin position="208"/>
        <end position="666"/>
    </location>
</feature>
<proteinExistence type="inferred from homology"/>
<accession>A0A8J2RVY5</accession>
<feature type="repeat" description="TPR" evidence="6">
    <location>
        <begin position="947"/>
        <end position="980"/>
    </location>
</feature>
<dbReference type="GO" id="GO:0005886">
    <property type="term" value="C:plasma membrane"/>
    <property type="evidence" value="ECO:0007669"/>
    <property type="project" value="TreeGrafter"/>
</dbReference>
<evidence type="ECO:0000256" key="6">
    <source>
        <dbReference type="PROSITE-ProRule" id="PRU00339"/>
    </source>
</evidence>
<feature type="region of interest" description="Disordered" evidence="8">
    <location>
        <begin position="1287"/>
        <end position="1318"/>
    </location>
</feature>
<keyword evidence="3 7" id="KW-0812">Transmembrane</keyword>
<evidence type="ECO:0000256" key="8">
    <source>
        <dbReference type="SAM" id="MobiDB-lite"/>
    </source>
</evidence>
<reference evidence="10" key="1">
    <citation type="submission" date="2021-11" db="EMBL/GenBank/DDBJ databases">
        <authorList>
            <person name="Schell T."/>
        </authorList>
    </citation>
    <scope>NUCLEOTIDE SEQUENCE</scope>
    <source>
        <strain evidence="10">M5</strain>
    </source>
</reference>
<feature type="transmembrane region" description="Helical" evidence="7">
    <location>
        <begin position="536"/>
        <end position="555"/>
    </location>
</feature>
<dbReference type="Pfam" id="PF13181">
    <property type="entry name" value="TPR_8"/>
    <property type="match status" value="1"/>
</dbReference>
<keyword evidence="11" id="KW-1185">Reference proteome</keyword>
<comment type="similarity">
    <text evidence="2 7">Belongs to the anoctamin family.</text>
</comment>
<dbReference type="Pfam" id="PF13424">
    <property type="entry name" value="TPR_12"/>
    <property type="match status" value="1"/>
</dbReference>
<feature type="transmembrane region" description="Helical" evidence="7">
    <location>
        <begin position="365"/>
        <end position="388"/>
    </location>
</feature>
<gene>
    <name evidence="10" type="ORF">DGAL_LOCUS6797</name>
</gene>
<evidence type="ECO:0000256" key="1">
    <source>
        <dbReference type="ARBA" id="ARBA00004141"/>
    </source>
</evidence>
<feature type="transmembrane region" description="Helical" evidence="7">
    <location>
        <begin position="218"/>
        <end position="244"/>
    </location>
</feature>
<dbReference type="PANTHER" id="PTHR12308:SF74">
    <property type="entry name" value="ANOCTAMIN"/>
    <property type="match status" value="1"/>
</dbReference>
<dbReference type="PROSITE" id="PS50293">
    <property type="entry name" value="TPR_REGION"/>
    <property type="match status" value="1"/>
</dbReference>
<dbReference type="Proteomes" id="UP000789390">
    <property type="component" value="Unassembled WGS sequence"/>
</dbReference>
<evidence type="ECO:0000256" key="3">
    <source>
        <dbReference type="ARBA" id="ARBA00022692"/>
    </source>
</evidence>
<comment type="caution">
    <text evidence="7">Lacks conserved residue(s) required for the propagation of feature annotation.</text>
</comment>